<protein>
    <submittedName>
        <fullName evidence="5">DUF4912 domain-containing protein</fullName>
    </submittedName>
</protein>
<evidence type="ECO:0000313" key="5">
    <source>
        <dbReference type="EMBL" id="WNZ23197.1"/>
    </source>
</evidence>
<feature type="transmembrane region" description="Helical" evidence="3">
    <location>
        <begin position="287"/>
        <end position="306"/>
    </location>
</feature>
<feature type="transmembrane region" description="Helical" evidence="3">
    <location>
        <begin position="946"/>
        <end position="966"/>
    </location>
</feature>
<evidence type="ECO:0000256" key="2">
    <source>
        <dbReference type="SAM" id="MobiDB-lite"/>
    </source>
</evidence>
<dbReference type="InterPro" id="IPR050811">
    <property type="entry name" value="Phosphate_ABC_transporter"/>
</dbReference>
<feature type="compositionally biased region" description="Polar residues" evidence="2">
    <location>
        <begin position="269"/>
        <end position="281"/>
    </location>
</feature>
<feature type="compositionally biased region" description="Low complexity" evidence="2">
    <location>
        <begin position="237"/>
        <end position="258"/>
    </location>
</feature>
<evidence type="ECO:0000256" key="3">
    <source>
        <dbReference type="SAM" id="Phobius"/>
    </source>
</evidence>
<organism evidence="5">
    <name type="scientific">Leptolyngbya sp. NK1-12</name>
    <dbReference type="NCBI Taxonomy" id="2547451"/>
    <lineage>
        <taxon>Bacteria</taxon>
        <taxon>Bacillati</taxon>
        <taxon>Cyanobacteriota</taxon>
        <taxon>Cyanophyceae</taxon>
        <taxon>Leptolyngbyales</taxon>
        <taxon>Leptolyngbyaceae</taxon>
        <taxon>Leptolyngbya group</taxon>
        <taxon>Leptolyngbya</taxon>
    </lineage>
</organism>
<dbReference type="SUPFAM" id="SSF53850">
    <property type="entry name" value="Periplasmic binding protein-like II"/>
    <property type="match status" value="1"/>
</dbReference>
<evidence type="ECO:0000256" key="1">
    <source>
        <dbReference type="ARBA" id="ARBA00022729"/>
    </source>
</evidence>
<reference evidence="5" key="1">
    <citation type="submission" date="2020-05" db="EMBL/GenBank/DDBJ databases">
        <authorList>
            <person name="Zhu T."/>
            <person name="Keshari N."/>
            <person name="Lu X."/>
        </authorList>
    </citation>
    <scope>NUCLEOTIDE SEQUENCE</scope>
    <source>
        <strain evidence="5">NK1-12</strain>
    </source>
</reference>
<dbReference type="Pfam" id="PF12849">
    <property type="entry name" value="PBP_like_2"/>
    <property type="match status" value="1"/>
</dbReference>
<dbReference type="Pfam" id="PF16258">
    <property type="entry name" value="DUF4912"/>
    <property type="match status" value="2"/>
</dbReference>
<dbReference type="PANTHER" id="PTHR30570:SF1">
    <property type="entry name" value="PHOSPHATE-BINDING PROTEIN PSTS"/>
    <property type="match status" value="1"/>
</dbReference>
<feature type="region of interest" description="Disordered" evidence="2">
    <location>
        <begin position="565"/>
        <end position="590"/>
    </location>
</feature>
<feature type="transmembrane region" description="Helical" evidence="3">
    <location>
        <begin position="1018"/>
        <end position="1044"/>
    </location>
</feature>
<gene>
    <name evidence="5" type="ORF">HJG54_10260</name>
</gene>
<keyword evidence="3" id="KW-0812">Transmembrane</keyword>
<keyword evidence="3" id="KW-1133">Transmembrane helix</keyword>
<feature type="transmembrane region" description="Helical" evidence="3">
    <location>
        <begin position="845"/>
        <end position="867"/>
    </location>
</feature>
<name>A0AA96WBA3_9CYAN</name>
<feature type="region of interest" description="Disordered" evidence="2">
    <location>
        <begin position="237"/>
        <end position="281"/>
    </location>
</feature>
<dbReference type="EMBL" id="CP053586">
    <property type="protein sequence ID" value="WNZ23197.1"/>
    <property type="molecule type" value="Genomic_DNA"/>
</dbReference>
<dbReference type="InterPro" id="IPR024370">
    <property type="entry name" value="PBP_domain"/>
</dbReference>
<accession>A0AA96WBA3</accession>
<keyword evidence="1" id="KW-0732">Signal</keyword>
<sequence>MAAINQALKQRFEAQYAGTTVDLATQGTDAALQAVLDRTIDLAAIGRPLTDAERSQGLVEVPISREKIAIITSANNPFQGELTFEQFAQMFRGEIRDWAEVGGPPGPIQFVDHPESSDTRKALSNYSVFRAAPFTPGPDTVQATEDSTATVVSQLGENGISYAIASQVLERNDVRIVPMHGTLPDDPRYPYSQPRSYVYREAASPAVQAFLGYATSPAGQQAVTEAQAAAVAAAPLPAASPSPAASPNSAASPEATSPAVPPASPQPTLAQDPNATATGTGETRANWLPWLLLPLLGVIGLLLWGLRGRSSGSALDEPDLDSPSVEPPADSPTLAARTGSVVAADRSTLPGRATPAANPAVEAVATPEPEVSSAEITSPEIVSSGTASPNLTGQVVAAGAGAAALAGLAGLAAGGRNRRSRIVLTPRTSDQGYVYWETPEEEKAVLRQQGGEQLKLRIADVTGLDLERPLPQFQEYTCTETEQDRFVALPQVDRDYLAELGYVTADGRWLMLARSAPVRLSAAFAAATPPTPIPSNALAEATPAIPAPEAPPAAWNVESDLSLTAEERTTEEPAEDEELTASQPPFIDADTTATGAVTGAIAAGTASLLQNVGNVEGETSQVYEPEDSAQVDIEATKFDVGQADLSSEVLAAVDESLPDLPDGYGESWITLLPRDPQWAYAYWDVPDHHRQTLRQQGGQRLALRFYDVTDVDLSYQNPHSLQQYECDELARDWYIPVPISDRDYIVEIGYVAEDGRWLMLARSNAVRIPPIYPVDWYEEQFITVDWNDELQGQTFLELAPPGQKGGFDRSIYDRMFDLAESAEAQRMAGSLYGSMQQVPQETVSSFALAAGSGAGVPTASGVGMLGMGMSGVGMSVPTTSGIGMSGIGLYGLSGVGMAVPTMSGMGMYSLSGVGMAARTESGIGMMSGVGMYTTSGMGMYTTSGVGLYSMSGVGMYTASGMGMAVPTMSGVGMYSLSGAGMMSGVGMMSGIGMMSVAVPTESGIGMMSGIGMYSMSGVGLYSMSGAGLYSMSGIGMMSGVGFSASMPPLRSRRFWLIADAELIVYGATEPDATVTIAGRPVQLNPDGTFRFQMSFQDGLIDFPIMAVAADGEQTRSVHLRFVRETPSRHTNTREEAEDQPF</sequence>
<keyword evidence="3" id="KW-0472">Membrane</keyword>
<feature type="transmembrane region" description="Helical" evidence="3">
    <location>
        <begin position="978"/>
        <end position="998"/>
    </location>
</feature>
<feature type="region of interest" description="Disordered" evidence="2">
    <location>
        <begin position="312"/>
        <end position="381"/>
    </location>
</feature>
<feature type="transmembrane region" description="Helical" evidence="3">
    <location>
        <begin position="887"/>
        <end position="910"/>
    </location>
</feature>
<proteinExistence type="predicted"/>
<dbReference type="InterPro" id="IPR032585">
    <property type="entry name" value="DUF4912"/>
</dbReference>
<dbReference type="PANTHER" id="PTHR30570">
    <property type="entry name" value="PERIPLASMIC PHOSPHATE BINDING COMPONENT OF PHOSPHATE ABC TRANSPORTER"/>
    <property type="match status" value="1"/>
</dbReference>
<evidence type="ECO:0000259" key="4">
    <source>
        <dbReference type="Pfam" id="PF12849"/>
    </source>
</evidence>
<feature type="domain" description="PBP" evidence="4">
    <location>
        <begin position="5"/>
        <end position="217"/>
    </location>
</feature>
<dbReference type="Gene3D" id="3.40.190.10">
    <property type="entry name" value="Periplasmic binding protein-like II"/>
    <property type="match status" value="2"/>
</dbReference>
<dbReference type="AlphaFoldDB" id="A0AA96WBA3"/>